<keyword evidence="3" id="KW-1185">Reference proteome</keyword>
<feature type="compositionally biased region" description="Low complexity" evidence="1">
    <location>
        <begin position="57"/>
        <end position="72"/>
    </location>
</feature>
<evidence type="ECO:0000313" key="2">
    <source>
        <dbReference type="EMBL" id="CAH2014752.1"/>
    </source>
</evidence>
<dbReference type="AlphaFoldDB" id="A0A9P0MKE8"/>
<comment type="caution">
    <text evidence="2">The sequence shown here is derived from an EMBL/GenBank/DDBJ whole genome shotgun (WGS) entry which is preliminary data.</text>
</comment>
<protein>
    <submittedName>
        <fullName evidence="2">Uncharacterized protein</fullName>
    </submittedName>
</protein>
<dbReference type="EMBL" id="CAKOFQ010008551">
    <property type="protein sequence ID" value="CAH2014752.1"/>
    <property type="molecule type" value="Genomic_DNA"/>
</dbReference>
<sequence>MVSMLQSVRDPLSSQSTFESAPGGESVSQAESQMSGSKSQMSRSKSQTVTNRSWCYDSGMSDDSSVADASSAMDRITRLRSKSHSRCLRSYHEDALIITWK</sequence>
<evidence type="ECO:0000313" key="3">
    <source>
        <dbReference type="Proteomes" id="UP001152888"/>
    </source>
</evidence>
<feature type="region of interest" description="Disordered" evidence="1">
    <location>
        <begin position="1"/>
        <end position="72"/>
    </location>
</feature>
<accession>A0A9P0MKE8</accession>
<gene>
    <name evidence="2" type="ORF">ACAOBT_LOCUS34338</name>
</gene>
<name>A0A9P0MKE8_ACAOB</name>
<reference evidence="2" key="1">
    <citation type="submission" date="2022-03" db="EMBL/GenBank/DDBJ databases">
        <authorList>
            <person name="Sayadi A."/>
        </authorList>
    </citation>
    <scope>NUCLEOTIDE SEQUENCE</scope>
</reference>
<proteinExistence type="predicted"/>
<dbReference type="Proteomes" id="UP001152888">
    <property type="component" value="Unassembled WGS sequence"/>
</dbReference>
<organism evidence="2 3">
    <name type="scientific">Acanthoscelides obtectus</name>
    <name type="common">Bean weevil</name>
    <name type="synonym">Bruchus obtectus</name>
    <dbReference type="NCBI Taxonomy" id="200917"/>
    <lineage>
        <taxon>Eukaryota</taxon>
        <taxon>Metazoa</taxon>
        <taxon>Ecdysozoa</taxon>
        <taxon>Arthropoda</taxon>
        <taxon>Hexapoda</taxon>
        <taxon>Insecta</taxon>
        <taxon>Pterygota</taxon>
        <taxon>Neoptera</taxon>
        <taxon>Endopterygota</taxon>
        <taxon>Coleoptera</taxon>
        <taxon>Polyphaga</taxon>
        <taxon>Cucujiformia</taxon>
        <taxon>Chrysomeloidea</taxon>
        <taxon>Chrysomelidae</taxon>
        <taxon>Bruchinae</taxon>
        <taxon>Bruchini</taxon>
        <taxon>Acanthoscelides</taxon>
    </lineage>
</organism>
<feature type="compositionally biased region" description="Low complexity" evidence="1">
    <location>
        <begin position="32"/>
        <end position="47"/>
    </location>
</feature>
<evidence type="ECO:0000256" key="1">
    <source>
        <dbReference type="SAM" id="MobiDB-lite"/>
    </source>
</evidence>
<feature type="compositionally biased region" description="Polar residues" evidence="1">
    <location>
        <begin position="1"/>
        <end position="19"/>
    </location>
</feature>